<dbReference type="EMBL" id="SNYM01000014">
    <property type="protein sequence ID" value="TDQ46285.1"/>
    <property type="molecule type" value="Genomic_DNA"/>
</dbReference>
<dbReference type="CDD" id="cd00156">
    <property type="entry name" value="REC"/>
    <property type="match status" value="1"/>
</dbReference>
<reference evidence="4 5" key="1">
    <citation type="submission" date="2019-03" db="EMBL/GenBank/DDBJ databases">
        <title>Genomic Encyclopedia of Type Strains, Phase IV (KMG-IV): sequencing the most valuable type-strain genomes for metagenomic binning, comparative biology and taxonomic classification.</title>
        <authorList>
            <person name="Goeker M."/>
        </authorList>
    </citation>
    <scope>NUCLEOTIDE SEQUENCE [LARGE SCALE GENOMIC DNA]</scope>
    <source>
        <strain evidence="4 5">DSM 103792</strain>
    </source>
</reference>
<dbReference type="InterPro" id="IPR011006">
    <property type="entry name" value="CheY-like_superfamily"/>
</dbReference>
<dbReference type="Pfam" id="PF00072">
    <property type="entry name" value="Response_reg"/>
    <property type="match status" value="1"/>
</dbReference>
<accession>A0A4R6UM94</accession>
<dbReference type="SMART" id="SM00448">
    <property type="entry name" value="REC"/>
    <property type="match status" value="1"/>
</dbReference>
<sequence length="346" mass="38931">MRATLIFSQLVEQGTAMFITLSTLRLLIVDDQALIRTAMRHMLMTLGAKHIDEAVSGEQAIERLLGTQYDLVVSDIDMSPVNGLQLLQHIRTGDYGLKRETLFIMLTGVATKEFVTTCINLDVNAFLTKPPKKELIMSRLQYALTTPFKIKEPQEYQKLVLPELAASEPNGNNGGIKAAAGPTASPALTSTKRTATTRDDKQQRQEDDEKAHEPGMFYIIWSDKLSTGIPSIDELLKRSTQLMNRAYSGRGQVFPDGVQDQFVQECFIFATDLLRQMETTVAPCGQELVRKFVENRVGLSASLARTRLVMQISPELVNYEVFNAMKFWWQNVSKLLAEHREKLTKT</sequence>
<dbReference type="PROSITE" id="PS50110">
    <property type="entry name" value="RESPONSE_REGULATORY"/>
    <property type="match status" value="1"/>
</dbReference>
<feature type="domain" description="Response regulatory" evidence="3">
    <location>
        <begin position="25"/>
        <end position="144"/>
    </location>
</feature>
<dbReference type="Proteomes" id="UP000295375">
    <property type="component" value="Unassembled WGS sequence"/>
</dbReference>
<dbReference type="PANTHER" id="PTHR43228">
    <property type="entry name" value="TWO-COMPONENT RESPONSE REGULATOR"/>
    <property type="match status" value="1"/>
</dbReference>
<comment type="caution">
    <text evidence="4">The sequence shown here is derived from an EMBL/GenBank/DDBJ whole genome shotgun (WGS) entry which is preliminary data.</text>
</comment>
<dbReference type="GO" id="GO:0000160">
    <property type="term" value="P:phosphorelay signal transduction system"/>
    <property type="evidence" value="ECO:0007669"/>
    <property type="project" value="InterPro"/>
</dbReference>
<dbReference type="OrthoDB" id="1122424at2"/>
<keyword evidence="5" id="KW-1185">Reference proteome</keyword>
<dbReference type="InterPro" id="IPR001789">
    <property type="entry name" value="Sig_transdc_resp-reg_receiver"/>
</dbReference>
<feature type="region of interest" description="Disordered" evidence="2">
    <location>
        <begin position="170"/>
        <end position="210"/>
    </location>
</feature>
<proteinExistence type="predicted"/>
<evidence type="ECO:0000259" key="3">
    <source>
        <dbReference type="PROSITE" id="PS50110"/>
    </source>
</evidence>
<dbReference type="SUPFAM" id="SSF52172">
    <property type="entry name" value="CheY-like"/>
    <property type="match status" value="1"/>
</dbReference>
<feature type="compositionally biased region" description="Basic and acidic residues" evidence="2">
    <location>
        <begin position="196"/>
        <end position="210"/>
    </location>
</feature>
<dbReference type="Gene3D" id="3.40.50.2300">
    <property type="match status" value="1"/>
</dbReference>
<dbReference type="AlphaFoldDB" id="A0A4R6UM94"/>
<gene>
    <name evidence="4" type="ORF">EV696_11470</name>
</gene>
<name>A0A4R6UM94_9GAMM</name>
<evidence type="ECO:0000313" key="5">
    <source>
        <dbReference type="Proteomes" id="UP000295375"/>
    </source>
</evidence>
<evidence type="ECO:0000313" key="4">
    <source>
        <dbReference type="EMBL" id="TDQ46285.1"/>
    </source>
</evidence>
<organism evidence="4 5">
    <name type="scientific">Permianibacter aggregans</name>
    <dbReference type="NCBI Taxonomy" id="1510150"/>
    <lineage>
        <taxon>Bacteria</taxon>
        <taxon>Pseudomonadati</taxon>
        <taxon>Pseudomonadota</taxon>
        <taxon>Gammaproteobacteria</taxon>
        <taxon>Pseudomonadales</taxon>
        <taxon>Pseudomonadaceae</taxon>
        <taxon>Permianibacter</taxon>
    </lineage>
</organism>
<evidence type="ECO:0000256" key="1">
    <source>
        <dbReference type="PROSITE-ProRule" id="PRU00169"/>
    </source>
</evidence>
<keyword evidence="1" id="KW-0597">Phosphoprotein</keyword>
<evidence type="ECO:0000256" key="2">
    <source>
        <dbReference type="SAM" id="MobiDB-lite"/>
    </source>
</evidence>
<dbReference type="InterPro" id="IPR052048">
    <property type="entry name" value="ST_Response_Regulator"/>
</dbReference>
<protein>
    <submittedName>
        <fullName evidence="4">Response regulator receiver domain-containing protein</fullName>
    </submittedName>
</protein>
<dbReference type="PANTHER" id="PTHR43228:SF1">
    <property type="entry name" value="TWO-COMPONENT RESPONSE REGULATOR ARR22"/>
    <property type="match status" value="1"/>
</dbReference>
<feature type="modified residue" description="4-aspartylphosphate" evidence="1">
    <location>
        <position position="75"/>
    </location>
</feature>